<dbReference type="FunFam" id="1.10.3810.10:FF:000001">
    <property type="entry name" value="Penicillin-binding protein 1A"/>
    <property type="match status" value="1"/>
</dbReference>
<comment type="similarity">
    <text evidence="2">In the C-terminal section; belongs to the transpeptidase family.</text>
</comment>
<dbReference type="GO" id="GO:0009252">
    <property type="term" value="P:peptidoglycan biosynthetic process"/>
    <property type="evidence" value="ECO:0007669"/>
    <property type="project" value="UniProtKB-UniPathway"/>
</dbReference>
<dbReference type="Pfam" id="PF00912">
    <property type="entry name" value="Transgly"/>
    <property type="match status" value="1"/>
</dbReference>
<gene>
    <name evidence="19" type="ORF">H9L12_07710</name>
</gene>
<evidence type="ECO:0000256" key="13">
    <source>
        <dbReference type="ARBA" id="ARBA00034000"/>
    </source>
</evidence>
<dbReference type="GO" id="GO:0008658">
    <property type="term" value="F:penicillin binding"/>
    <property type="evidence" value="ECO:0007669"/>
    <property type="project" value="InterPro"/>
</dbReference>
<evidence type="ECO:0000259" key="18">
    <source>
        <dbReference type="Pfam" id="PF00912"/>
    </source>
</evidence>
<keyword evidence="16" id="KW-0472">Membrane</keyword>
<keyword evidence="20" id="KW-1185">Reference proteome</keyword>
<keyword evidence="5" id="KW-0645">Protease</keyword>
<evidence type="ECO:0000256" key="15">
    <source>
        <dbReference type="SAM" id="MobiDB-lite"/>
    </source>
</evidence>
<evidence type="ECO:0000256" key="6">
    <source>
        <dbReference type="ARBA" id="ARBA00022676"/>
    </source>
</evidence>
<evidence type="ECO:0000256" key="5">
    <source>
        <dbReference type="ARBA" id="ARBA00022670"/>
    </source>
</evidence>
<dbReference type="RefSeq" id="WP_187541247.1">
    <property type="nucleotide sequence ID" value="NZ_CP060717.1"/>
</dbReference>
<feature type="compositionally biased region" description="Pro residues" evidence="15">
    <location>
        <begin position="22"/>
        <end position="37"/>
    </location>
</feature>
<feature type="region of interest" description="Disordered" evidence="15">
    <location>
        <begin position="612"/>
        <end position="642"/>
    </location>
</feature>
<evidence type="ECO:0000256" key="3">
    <source>
        <dbReference type="ARBA" id="ARBA00007739"/>
    </source>
</evidence>
<keyword evidence="10" id="KW-0573">Peptidoglycan synthesis</keyword>
<dbReference type="GO" id="GO:0008360">
    <property type="term" value="P:regulation of cell shape"/>
    <property type="evidence" value="ECO:0007669"/>
    <property type="project" value="UniProtKB-KW"/>
</dbReference>
<dbReference type="PANTHER" id="PTHR32282:SF33">
    <property type="entry name" value="PEPTIDOGLYCAN GLYCOSYLTRANSFERASE"/>
    <property type="match status" value="1"/>
</dbReference>
<dbReference type="Gene3D" id="3.40.710.10">
    <property type="entry name" value="DD-peptidase/beta-lactamase superfamily"/>
    <property type="match status" value="1"/>
</dbReference>
<dbReference type="GO" id="GO:0006508">
    <property type="term" value="P:proteolysis"/>
    <property type="evidence" value="ECO:0007669"/>
    <property type="project" value="UniProtKB-KW"/>
</dbReference>
<evidence type="ECO:0000256" key="2">
    <source>
        <dbReference type="ARBA" id="ARBA00007090"/>
    </source>
</evidence>
<keyword evidence="12" id="KW-0961">Cell wall biogenesis/degradation</keyword>
<accession>A0A7G9S8S2</accession>
<dbReference type="KEGG" id="srhi:H9L12_07710"/>
<reference evidence="19 20" key="1">
    <citation type="submission" date="2020-08" db="EMBL/GenBank/DDBJ databases">
        <title>Genome sequence of Sphingomonas rhizophila KACC 19189T.</title>
        <authorList>
            <person name="Hyun D.-W."/>
            <person name="Bae J.-W."/>
        </authorList>
    </citation>
    <scope>NUCLEOTIDE SEQUENCE [LARGE SCALE GENOMIC DNA]</scope>
    <source>
        <strain evidence="19 20">KACC 19189</strain>
    </source>
</reference>
<dbReference type="InterPro" id="IPR050396">
    <property type="entry name" value="Glycosyltr_51/Transpeptidase"/>
</dbReference>
<evidence type="ECO:0000256" key="14">
    <source>
        <dbReference type="ARBA" id="ARBA00049902"/>
    </source>
</evidence>
<feature type="region of interest" description="Disordered" evidence="15">
    <location>
        <begin position="1"/>
        <end position="37"/>
    </location>
</feature>
<dbReference type="InterPro" id="IPR012338">
    <property type="entry name" value="Beta-lactam/transpept-like"/>
</dbReference>
<evidence type="ECO:0000256" key="9">
    <source>
        <dbReference type="ARBA" id="ARBA00022960"/>
    </source>
</evidence>
<keyword evidence="8" id="KW-0378">Hydrolase</keyword>
<dbReference type="InterPro" id="IPR023346">
    <property type="entry name" value="Lysozyme-like_dom_sf"/>
</dbReference>
<keyword evidence="16" id="KW-1133">Transmembrane helix</keyword>
<dbReference type="PANTHER" id="PTHR32282">
    <property type="entry name" value="BINDING PROTEIN TRANSPEPTIDASE, PUTATIVE-RELATED"/>
    <property type="match status" value="1"/>
</dbReference>
<feature type="transmembrane region" description="Helical" evidence="16">
    <location>
        <begin position="44"/>
        <end position="65"/>
    </location>
</feature>
<dbReference type="Gene3D" id="1.10.3810.10">
    <property type="entry name" value="Biosynthetic peptidoglycan transglycosylase-like"/>
    <property type="match status" value="1"/>
</dbReference>
<comment type="pathway">
    <text evidence="1">Cell wall biogenesis; peptidoglycan biosynthesis.</text>
</comment>
<comment type="similarity">
    <text evidence="3">In the N-terminal section; belongs to the glycosyltransferase 51 family.</text>
</comment>
<evidence type="ECO:0000256" key="8">
    <source>
        <dbReference type="ARBA" id="ARBA00022801"/>
    </source>
</evidence>
<evidence type="ECO:0000256" key="7">
    <source>
        <dbReference type="ARBA" id="ARBA00022679"/>
    </source>
</evidence>
<evidence type="ECO:0000256" key="1">
    <source>
        <dbReference type="ARBA" id="ARBA00004752"/>
    </source>
</evidence>
<dbReference type="Pfam" id="PF00905">
    <property type="entry name" value="Transpeptidase"/>
    <property type="match status" value="1"/>
</dbReference>
<dbReference type="AlphaFoldDB" id="A0A7G9S8S2"/>
<evidence type="ECO:0000313" key="20">
    <source>
        <dbReference type="Proteomes" id="UP000515955"/>
    </source>
</evidence>
<evidence type="ECO:0000259" key="17">
    <source>
        <dbReference type="Pfam" id="PF00905"/>
    </source>
</evidence>
<evidence type="ECO:0000256" key="10">
    <source>
        <dbReference type="ARBA" id="ARBA00022984"/>
    </source>
</evidence>
<dbReference type="GO" id="GO:0071555">
    <property type="term" value="P:cell wall organization"/>
    <property type="evidence" value="ECO:0007669"/>
    <property type="project" value="UniProtKB-KW"/>
</dbReference>
<dbReference type="GO" id="GO:0009002">
    <property type="term" value="F:serine-type D-Ala-D-Ala carboxypeptidase activity"/>
    <property type="evidence" value="ECO:0007669"/>
    <property type="project" value="UniProtKB-EC"/>
</dbReference>
<dbReference type="InterPro" id="IPR001264">
    <property type="entry name" value="Glyco_trans_51"/>
</dbReference>
<dbReference type="SUPFAM" id="SSF56601">
    <property type="entry name" value="beta-lactamase/transpeptidase-like"/>
    <property type="match status" value="1"/>
</dbReference>
<keyword evidence="9" id="KW-0133">Cell shape</keyword>
<keyword evidence="6" id="KW-0328">Glycosyltransferase</keyword>
<evidence type="ECO:0000256" key="16">
    <source>
        <dbReference type="SAM" id="Phobius"/>
    </source>
</evidence>
<evidence type="ECO:0000256" key="12">
    <source>
        <dbReference type="ARBA" id="ARBA00023316"/>
    </source>
</evidence>
<comment type="catalytic activity">
    <reaction evidence="13">
        <text>Preferential cleavage: (Ac)2-L-Lys-D-Ala-|-D-Ala. Also transpeptidation of peptidyl-alanyl moieties that are N-acyl substituents of D-alanine.</text>
        <dbReference type="EC" id="3.4.16.4"/>
    </reaction>
</comment>
<keyword evidence="16" id="KW-0812">Transmembrane</keyword>
<dbReference type="InterPro" id="IPR001460">
    <property type="entry name" value="PCN-bd_Tpept"/>
</dbReference>
<protein>
    <submittedName>
        <fullName evidence="19">Transglycosylase domain-containing protein</fullName>
    </submittedName>
</protein>
<organism evidence="19 20">
    <name type="scientific">Sphingomonas rhizophila</name>
    <dbReference type="NCBI Taxonomy" id="2071607"/>
    <lineage>
        <taxon>Bacteria</taxon>
        <taxon>Pseudomonadati</taxon>
        <taxon>Pseudomonadota</taxon>
        <taxon>Alphaproteobacteria</taxon>
        <taxon>Sphingomonadales</taxon>
        <taxon>Sphingomonadaceae</taxon>
        <taxon>Sphingomonas</taxon>
    </lineage>
</organism>
<keyword evidence="7" id="KW-0808">Transferase</keyword>
<proteinExistence type="inferred from homology"/>
<keyword evidence="11" id="KW-0511">Multifunctional enzyme</keyword>
<evidence type="ECO:0000313" key="19">
    <source>
        <dbReference type="EMBL" id="QNN64247.1"/>
    </source>
</evidence>
<evidence type="ECO:0000256" key="11">
    <source>
        <dbReference type="ARBA" id="ARBA00023268"/>
    </source>
</evidence>
<dbReference type="SUPFAM" id="SSF53955">
    <property type="entry name" value="Lysozyme-like"/>
    <property type="match status" value="1"/>
</dbReference>
<comment type="catalytic activity">
    <reaction evidence="14">
        <text>[GlcNAc-(1-&gt;4)-Mur2Ac(oyl-L-Ala-gamma-D-Glu-L-Lys-D-Ala-D-Ala)](n)-di-trans,octa-cis-undecaprenyl diphosphate + beta-D-GlcNAc-(1-&gt;4)-Mur2Ac(oyl-L-Ala-gamma-D-Glu-L-Lys-D-Ala-D-Ala)-di-trans,octa-cis-undecaprenyl diphosphate = [GlcNAc-(1-&gt;4)-Mur2Ac(oyl-L-Ala-gamma-D-Glu-L-Lys-D-Ala-D-Ala)](n+1)-di-trans,octa-cis-undecaprenyl diphosphate + di-trans,octa-cis-undecaprenyl diphosphate + H(+)</text>
        <dbReference type="Rhea" id="RHEA:23708"/>
        <dbReference type="Rhea" id="RHEA-COMP:9602"/>
        <dbReference type="Rhea" id="RHEA-COMP:9603"/>
        <dbReference type="ChEBI" id="CHEBI:15378"/>
        <dbReference type="ChEBI" id="CHEBI:58405"/>
        <dbReference type="ChEBI" id="CHEBI:60033"/>
        <dbReference type="ChEBI" id="CHEBI:78435"/>
        <dbReference type="EC" id="2.4.99.28"/>
    </reaction>
</comment>
<evidence type="ECO:0000256" key="4">
    <source>
        <dbReference type="ARBA" id="ARBA00022645"/>
    </source>
</evidence>
<feature type="domain" description="Penicillin-binding protein transpeptidase" evidence="17">
    <location>
        <begin position="343"/>
        <end position="457"/>
    </location>
</feature>
<feature type="domain" description="Glycosyl transferase family 51" evidence="18">
    <location>
        <begin position="88"/>
        <end position="262"/>
    </location>
</feature>
<dbReference type="EMBL" id="CP060717">
    <property type="protein sequence ID" value="QNN64247.1"/>
    <property type="molecule type" value="Genomic_DNA"/>
</dbReference>
<dbReference type="GO" id="GO:0030288">
    <property type="term" value="C:outer membrane-bounded periplasmic space"/>
    <property type="evidence" value="ECO:0007669"/>
    <property type="project" value="TreeGrafter"/>
</dbReference>
<dbReference type="InterPro" id="IPR036950">
    <property type="entry name" value="PBP_transglycosylase"/>
</dbReference>
<dbReference type="GO" id="GO:0008955">
    <property type="term" value="F:peptidoglycan glycosyltransferase activity"/>
    <property type="evidence" value="ECO:0007669"/>
    <property type="project" value="UniProtKB-EC"/>
</dbReference>
<keyword evidence="4" id="KW-0121">Carboxypeptidase</keyword>
<dbReference type="UniPathway" id="UPA00219"/>
<dbReference type="Proteomes" id="UP000515955">
    <property type="component" value="Chromosome"/>
</dbReference>
<sequence>MTDESGIWQRNGRDVEYLPDPFNRPPPPPEPADIAPPKPRRRRWLRWGFTAFGALFLITLLWLIVTAPLSRALEPLDDPAMLLVSAEGKPIARRGAVKESPVEIARLDPITPNAFIAIEDRRFRSHWGIDPRAIGRAFVANFRAGGVRQGGSTLTQQLAKTSFLSSNRSLKRKAQEVIIAFWLEAWLTKDEILSRYLSSVYFGDGVYGLRAASKHYFGREPERLTLAQSAMLAGLVQAPSRLAPTRNLPAAQKRSRLVLQAMADTGVITQTRATATKSAKPMIRVGKVPTGTYFADWVAPAASAAFEADYGEVRVPTTLDADLQRLAVRAIATAPGAPIQAALVAMRPDGTVVAMVGGKSYKDSPFNRATQARRQPGSAFKLFVYLAALRAGYTPDSMVEDRPITIDGWTPRNSDGVYRGTITLREAFARSSNAATVRLAEQVGRQNVMRAARELGIVSPMTDAPSLALGTSGVSLLELTSAYAAVAGGRYPVRPTGLPPKANAEQGLSSWFSRGGFLDRGRDWSPVLELLWSAANEGTGKRAALGVPTFGKTGTTQDNRDAIFVGFAGDLVVGVWVGRDDNKSLGSISGGTTPARIWRAFMAPAIEIDRRRGPELPFRAPQPRPRLERQSPLPEEWSDPGTAIDGLIDAIDSLFSRQDSN</sequence>
<name>A0A7G9S8S2_9SPHN</name>